<dbReference type="AlphaFoldDB" id="A0A4Z2E1L5"/>
<dbReference type="EMBL" id="SRLO01021504">
    <property type="protein sequence ID" value="TNN22661.1"/>
    <property type="molecule type" value="Genomic_DNA"/>
</dbReference>
<organism evidence="1 2">
    <name type="scientific">Liparis tanakae</name>
    <name type="common">Tanaka's snailfish</name>
    <dbReference type="NCBI Taxonomy" id="230148"/>
    <lineage>
        <taxon>Eukaryota</taxon>
        <taxon>Metazoa</taxon>
        <taxon>Chordata</taxon>
        <taxon>Craniata</taxon>
        <taxon>Vertebrata</taxon>
        <taxon>Euteleostomi</taxon>
        <taxon>Actinopterygii</taxon>
        <taxon>Neopterygii</taxon>
        <taxon>Teleostei</taxon>
        <taxon>Neoteleostei</taxon>
        <taxon>Acanthomorphata</taxon>
        <taxon>Eupercaria</taxon>
        <taxon>Perciformes</taxon>
        <taxon>Cottioidei</taxon>
        <taxon>Cottales</taxon>
        <taxon>Liparidae</taxon>
        <taxon>Liparis</taxon>
    </lineage>
</organism>
<name>A0A4Z2E1L5_9TELE</name>
<comment type="caution">
    <text evidence="1">The sequence shown here is derived from an EMBL/GenBank/DDBJ whole genome shotgun (WGS) entry which is preliminary data.</text>
</comment>
<evidence type="ECO:0000313" key="1">
    <source>
        <dbReference type="EMBL" id="TNN22661.1"/>
    </source>
</evidence>
<evidence type="ECO:0000313" key="2">
    <source>
        <dbReference type="Proteomes" id="UP000314294"/>
    </source>
</evidence>
<keyword evidence="2" id="KW-1185">Reference proteome</keyword>
<protein>
    <submittedName>
        <fullName evidence="1">Uncharacterized protein</fullName>
    </submittedName>
</protein>
<sequence>MLGWETVTEVTIWLPPSLICRGLGAMARGMASWSACAAADMEAWLRGDGITRPGDRLVEASVCCTERMVWASADSAAA</sequence>
<gene>
    <name evidence="1" type="ORF">EYF80_067224</name>
</gene>
<proteinExistence type="predicted"/>
<reference evidence="1 2" key="1">
    <citation type="submission" date="2019-03" db="EMBL/GenBank/DDBJ databases">
        <title>First draft genome of Liparis tanakae, snailfish: a comprehensive survey of snailfish specific genes.</title>
        <authorList>
            <person name="Kim W."/>
            <person name="Song I."/>
            <person name="Jeong J.-H."/>
            <person name="Kim D."/>
            <person name="Kim S."/>
            <person name="Ryu S."/>
            <person name="Song J.Y."/>
            <person name="Lee S.K."/>
        </authorList>
    </citation>
    <scope>NUCLEOTIDE SEQUENCE [LARGE SCALE GENOMIC DNA]</scope>
    <source>
        <tissue evidence="1">Muscle</tissue>
    </source>
</reference>
<dbReference type="Proteomes" id="UP000314294">
    <property type="component" value="Unassembled WGS sequence"/>
</dbReference>
<accession>A0A4Z2E1L5</accession>